<dbReference type="PANTHER" id="PTHR21716">
    <property type="entry name" value="TRANSMEMBRANE PROTEIN"/>
    <property type="match status" value="1"/>
</dbReference>
<evidence type="ECO:0000256" key="3">
    <source>
        <dbReference type="ARBA" id="ARBA00022692"/>
    </source>
</evidence>
<evidence type="ECO:0000313" key="8">
    <source>
        <dbReference type="EMBL" id="TWT61394.1"/>
    </source>
</evidence>
<dbReference type="OrthoDB" id="9799225at2"/>
<evidence type="ECO:0000256" key="1">
    <source>
        <dbReference type="ARBA" id="ARBA00004141"/>
    </source>
</evidence>
<dbReference type="EMBL" id="SJPG01000001">
    <property type="protein sequence ID" value="TWT61394.1"/>
    <property type="molecule type" value="Genomic_DNA"/>
</dbReference>
<feature type="coiled-coil region" evidence="6">
    <location>
        <begin position="145"/>
        <end position="172"/>
    </location>
</feature>
<feature type="transmembrane region" description="Helical" evidence="7">
    <location>
        <begin position="209"/>
        <end position="233"/>
    </location>
</feature>
<dbReference type="PANTHER" id="PTHR21716:SF16">
    <property type="entry name" value="BLL1467 PROTEIN"/>
    <property type="match status" value="1"/>
</dbReference>
<keyword evidence="9" id="KW-1185">Reference proteome</keyword>
<evidence type="ECO:0000256" key="4">
    <source>
        <dbReference type="ARBA" id="ARBA00022989"/>
    </source>
</evidence>
<comment type="similarity">
    <text evidence="2">Belongs to the autoinducer-2 exporter (AI-2E) (TC 2.A.86) family.</text>
</comment>
<dbReference type="Pfam" id="PF01594">
    <property type="entry name" value="AI-2E_transport"/>
    <property type="match status" value="1"/>
</dbReference>
<dbReference type="InterPro" id="IPR002549">
    <property type="entry name" value="AI-2E-like"/>
</dbReference>
<dbReference type="GO" id="GO:0055085">
    <property type="term" value="P:transmembrane transport"/>
    <property type="evidence" value="ECO:0007669"/>
    <property type="project" value="TreeGrafter"/>
</dbReference>
<accession>A0A5C5XF21</accession>
<keyword evidence="4 7" id="KW-1133">Transmembrane helix</keyword>
<keyword evidence="3 7" id="KW-0812">Transmembrane</keyword>
<evidence type="ECO:0000256" key="2">
    <source>
        <dbReference type="ARBA" id="ARBA00009773"/>
    </source>
</evidence>
<gene>
    <name evidence="8" type="primary">tqsA_1</name>
    <name evidence="8" type="ORF">Pan54_21300</name>
</gene>
<keyword evidence="5 7" id="KW-0472">Membrane</keyword>
<feature type="transmembrane region" description="Helical" evidence="7">
    <location>
        <begin position="254"/>
        <end position="278"/>
    </location>
</feature>
<comment type="subcellular location">
    <subcellularLocation>
        <location evidence="1">Membrane</location>
        <topology evidence="1">Multi-pass membrane protein</topology>
    </subcellularLocation>
</comment>
<evidence type="ECO:0000256" key="7">
    <source>
        <dbReference type="SAM" id="Phobius"/>
    </source>
</evidence>
<evidence type="ECO:0000256" key="6">
    <source>
        <dbReference type="SAM" id="Coils"/>
    </source>
</evidence>
<feature type="transmembrane region" description="Helical" evidence="7">
    <location>
        <begin position="355"/>
        <end position="382"/>
    </location>
</feature>
<organism evidence="8 9">
    <name type="scientific">Rubinisphaera italica</name>
    <dbReference type="NCBI Taxonomy" id="2527969"/>
    <lineage>
        <taxon>Bacteria</taxon>
        <taxon>Pseudomonadati</taxon>
        <taxon>Planctomycetota</taxon>
        <taxon>Planctomycetia</taxon>
        <taxon>Planctomycetales</taxon>
        <taxon>Planctomycetaceae</taxon>
        <taxon>Rubinisphaera</taxon>
    </lineage>
</organism>
<feature type="transmembrane region" description="Helical" evidence="7">
    <location>
        <begin position="318"/>
        <end position="335"/>
    </location>
</feature>
<feature type="transmembrane region" description="Helical" evidence="7">
    <location>
        <begin position="109"/>
        <end position="128"/>
    </location>
</feature>
<comment type="caution">
    <text evidence="8">The sequence shown here is derived from an EMBL/GenBank/DDBJ whole genome shotgun (WGS) entry which is preliminary data.</text>
</comment>
<feature type="transmembrane region" description="Helical" evidence="7">
    <location>
        <begin position="55"/>
        <end position="74"/>
    </location>
</feature>
<name>A0A5C5XF21_9PLAN</name>
<evidence type="ECO:0000256" key="5">
    <source>
        <dbReference type="ARBA" id="ARBA00023136"/>
    </source>
</evidence>
<keyword evidence="6" id="KW-0175">Coiled coil</keyword>
<dbReference type="Proteomes" id="UP000316095">
    <property type="component" value="Unassembled WGS sequence"/>
</dbReference>
<proteinExistence type="inferred from homology"/>
<feature type="transmembrane region" description="Helical" evidence="7">
    <location>
        <begin position="80"/>
        <end position="97"/>
    </location>
</feature>
<feature type="transmembrane region" description="Helical" evidence="7">
    <location>
        <begin position="284"/>
        <end position="311"/>
    </location>
</feature>
<evidence type="ECO:0000313" key="9">
    <source>
        <dbReference type="Proteomes" id="UP000316095"/>
    </source>
</evidence>
<protein>
    <submittedName>
        <fullName evidence="8">AI-2 transport protein TqsA</fullName>
    </submittedName>
</protein>
<reference evidence="8 9" key="1">
    <citation type="submission" date="2019-02" db="EMBL/GenBank/DDBJ databases">
        <title>Deep-cultivation of Planctomycetes and their phenomic and genomic characterization uncovers novel biology.</title>
        <authorList>
            <person name="Wiegand S."/>
            <person name="Jogler M."/>
            <person name="Boedeker C."/>
            <person name="Pinto D."/>
            <person name="Vollmers J."/>
            <person name="Rivas-Marin E."/>
            <person name="Kohn T."/>
            <person name="Peeters S.H."/>
            <person name="Heuer A."/>
            <person name="Rast P."/>
            <person name="Oberbeckmann S."/>
            <person name="Bunk B."/>
            <person name="Jeske O."/>
            <person name="Meyerdierks A."/>
            <person name="Storesund J.E."/>
            <person name="Kallscheuer N."/>
            <person name="Luecker S."/>
            <person name="Lage O.M."/>
            <person name="Pohl T."/>
            <person name="Merkel B.J."/>
            <person name="Hornburger P."/>
            <person name="Mueller R.-W."/>
            <person name="Bruemmer F."/>
            <person name="Labrenz M."/>
            <person name="Spormann A.M."/>
            <person name="Op Den Camp H."/>
            <person name="Overmann J."/>
            <person name="Amann R."/>
            <person name="Jetten M.S.M."/>
            <person name="Mascher T."/>
            <person name="Medema M.H."/>
            <person name="Devos D.P."/>
            <person name="Kaster A.-K."/>
            <person name="Ovreas L."/>
            <person name="Rohde M."/>
            <person name="Galperin M.Y."/>
            <person name="Jogler C."/>
        </authorList>
    </citation>
    <scope>NUCLEOTIDE SEQUENCE [LARGE SCALE GENOMIC DNA]</scope>
    <source>
        <strain evidence="8 9">Pan54</strain>
    </source>
</reference>
<dbReference type="GO" id="GO:0016020">
    <property type="term" value="C:membrane"/>
    <property type="evidence" value="ECO:0007669"/>
    <property type="project" value="UniProtKB-SubCell"/>
</dbReference>
<dbReference type="AlphaFoldDB" id="A0A5C5XF21"/>
<sequence>MKVTNMPTMARSNAFTNWQQSVGQRAAQEPPHNEHEKMLQRSDNIGSVKIPRVKVVLPQAATTILAVISVLSVLTFAKSVAMPVVLALILYLVLRPVMTIFHRWHLPPVVGATICLFVIIGAFAAAMMNLTGPIKDWIANAPEYLNQIEMKLSGVEKQIEDMEQASAKIKEIAKPDEADEPVPVAIQQPKLFPGVEIVSNSGGLVAGTVITLGLLFFLLVYGHTTISNLIAGFEITSSKAKAKDLIEDLQHGMSLYLFTVTVINVSLGIITGLAMYLLGLPNAFLVGVMAALFNFIPFLGAWTGTAIVFFIAILQPFSIGYACVFPAVYFGLTSLEGQFVTPFLLGRSMSLNPLIVFLFLAIWGWMWGIGGVFLAVPILAVLKIIADYFPSMRLFSQAMKC</sequence>